<dbReference type="Gene3D" id="3.40.1190.20">
    <property type="match status" value="1"/>
</dbReference>
<dbReference type="PANTHER" id="PTHR10584:SF166">
    <property type="entry name" value="RIBOKINASE"/>
    <property type="match status" value="1"/>
</dbReference>
<organism evidence="4 5">
    <name type="scientific">Actinomadura keratinilytica</name>
    <dbReference type="NCBI Taxonomy" id="547461"/>
    <lineage>
        <taxon>Bacteria</taxon>
        <taxon>Bacillati</taxon>
        <taxon>Actinomycetota</taxon>
        <taxon>Actinomycetes</taxon>
        <taxon>Streptosporangiales</taxon>
        <taxon>Thermomonosporaceae</taxon>
        <taxon>Actinomadura</taxon>
    </lineage>
</organism>
<reference evidence="5" key="1">
    <citation type="journal article" date="2019" name="Int. J. Syst. Evol. Microbiol.">
        <title>The Global Catalogue of Microorganisms (GCM) 10K type strain sequencing project: providing services to taxonomists for standard genome sequencing and annotation.</title>
        <authorList>
            <consortium name="The Broad Institute Genomics Platform"/>
            <consortium name="The Broad Institute Genome Sequencing Center for Infectious Disease"/>
            <person name="Wu L."/>
            <person name="Ma J."/>
        </authorList>
    </citation>
    <scope>NUCLEOTIDE SEQUENCE [LARGE SCALE GENOMIC DNA]</scope>
    <source>
        <strain evidence="5">JCM 17316</strain>
    </source>
</reference>
<sequence length="310" mass="32594">MSSAIVVAGTVSVYTTAAVEALAAPYAPTAPPRWAQVGISGAAAHVARVQRALAHEVRLCTVVGRDAAGGLIREELARDGLLGPGVVESPASSVGVVLVDRDGRRMGLPYLEPVDGFAYPFGLLREQARGADLLVLTNARFVRPLVAPATALGIPIAVDVHLIADPGDEYDRPWLERAQIVFCSHERLGGDPRAFAAALFARYRRCEMVGVGLGAGGALLALRDGVLIRVAAQPSGRVVNTSGAGDALFATFLAVWLRSRDPVAALQSAVLHAGWKIGHRHPAAVSLTAEKLAELRASAPPLTVVEHWDR</sequence>
<evidence type="ECO:0000259" key="3">
    <source>
        <dbReference type="Pfam" id="PF00294"/>
    </source>
</evidence>
<feature type="domain" description="Carbohydrate kinase PfkB" evidence="3">
    <location>
        <begin position="207"/>
        <end position="283"/>
    </location>
</feature>
<proteinExistence type="predicted"/>
<evidence type="ECO:0000256" key="1">
    <source>
        <dbReference type="ARBA" id="ARBA00022679"/>
    </source>
</evidence>
<dbReference type="InterPro" id="IPR029056">
    <property type="entry name" value="Ribokinase-like"/>
</dbReference>
<protein>
    <recommendedName>
        <fullName evidence="3">Carbohydrate kinase PfkB domain-containing protein</fullName>
    </recommendedName>
</protein>
<keyword evidence="2" id="KW-0418">Kinase</keyword>
<evidence type="ECO:0000256" key="2">
    <source>
        <dbReference type="ARBA" id="ARBA00022777"/>
    </source>
</evidence>
<dbReference type="PANTHER" id="PTHR10584">
    <property type="entry name" value="SUGAR KINASE"/>
    <property type="match status" value="1"/>
</dbReference>
<keyword evidence="5" id="KW-1185">Reference proteome</keyword>
<gene>
    <name evidence="4" type="ORF">GCM10022416_19400</name>
</gene>
<dbReference type="Pfam" id="PF00294">
    <property type="entry name" value="PfkB"/>
    <property type="match status" value="1"/>
</dbReference>
<name>A0ABP7YH99_9ACTN</name>
<dbReference type="SUPFAM" id="SSF53613">
    <property type="entry name" value="Ribokinase-like"/>
    <property type="match status" value="1"/>
</dbReference>
<dbReference type="Proteomes" id="UP001500266">
    <property type="component" value="Unassembled WGS sequence"/>
</dbReference>
<evidence type="ECO:0000313" key="5">
    <source>
        <dbReference type="Proteomes" id="UP001500266"/>
    </source>
</evidence>
<dbReference type="RefSeq" id="WP_345019600.1">
    <property type="nucleotide sequence ID" value="NZ_BAABDO010000020.1"/>
</dbReference>
<comment type="caution">
    <text evidence="4">The sequence shown here is derived from an EMBL/GenBank/DDBJ whole genome shotgun (WGS) entry which is preliminary data.</text>
</comment>
<evidence type="ECO:0000313" key="4">
    <source>
        <dbReference type="EMBL" id="GAA4136118.1"/>
    </source>
</evidence>
<keyword evidence="1" id="KW-0808">Transferase</keyword>
<dbReference type="EMBL" id="BAABDO010000020">
    <property type="protein sequence ID" value="GAA4136118.1"/>
    <property type="molecule type" value="Genomic_DNA"/>
</dbReference>
<dbReference type="InterPro" id="IPR011611">
    <property type="entry name" value="PfkB_dom"/>
</dbReference>
<accession>A0ABP7YH99</accession>